<feature type="transmembrane region" description="Helical" evidence="6">
    <location>
        <begin position="37"/>
        <end position="57"/>
    </location>
</feature>
<reference evidence="8 9" key="1">
    <citation type="journal article" date="2018" name="Mol. Biol. Evol.">
        <title>Broad Genomic Sampling Reveals a Smut Pathogenic Ancestry of the Fungal Clade Ustilaginomycotina.</title>
        <authorList>
            <person name="Kijpornyongpan T."/>
            <person name="Mondo S.J."/>
            <person name="Barry K."/>
            <person name="Sandor L."/>
            <person name="Lee J."/>
            <person name="Lipzen A."/>
            <person name="Pangilinan J."/>
            <person name="LaButti K."/>
            <person name="Hainaut M."/>
            <person name="Henrissat B."/>
            <person name="Grigoriev I.V."/>
            <person name="Spatafora J.W."/>
            <person name="Aime M.C."/>
        </authorList>
    </citation>
    <scope>NUCLEOTIDE SEQUENCE [LARGE SCALE GENOMIC DNA]</scope>
    <source>
        <strain evidence="8 9">MCA 4186</strain>
    </source>
</reference>
<accession>A0A316ZBF5</accession>
<keyword evidence="3 6" id="KW-1133">Transmembrane helix</keyword>
<name>A0A316ZBF5_9BASI</name>
<feature type="transmembrane region" description="Helical" evidence="6">
    <location>
        <begin position="216"/>
        <end position="235"/>
    </location>
</feature>
<feature type="transmembrane region" description="Helical" evidence="6">
    <location>
        <begin position="360"/>
        <end position="377"/>
    </location>
</feature>
<evidence type="ECO:0000256" key="4">
    <source>
        <dbReference type="ARBA" id="ARBA00023136"/>
    </source>
</evidence>
<evidence type="ECO:0000313" key="9">
    <source>
        <dbReference type="Proteomes" id="UP000245946"/>
    </source>
</evidence>
<dbReference type="STRING" id="58919.A0A316ZBF5"/>
<keyword evidence="9" id="KW-1185">Reference proteome</keyword>
<feature type="domain" description="Sugar phosphate transporter" evidence="7">
    <location>
        <begin position="51"/>
        <end position="378"/>
    </location>
</feature>
<dbReference type="InterPro" id="IPR050186">
    <property type="entry name" value="TPT_transporter"/>
</dbReference>
<dbReference type="GO" id="GO:0016020">
    <property type="term" value="C:membrane"/>
    <property type="evidence" value="ECO:0007669"/>
    <property type="project" value="UniProtKB-SubCell"/>
</dbReference>
<sequence length="501" mass="52951">MLPTSSKERAAALAAAARRRAGSSNAHVSPLRARLGAALPSSSLATFCAACVAWYLASALSSNTSKALLSSPRVRLADGSKLPPPFPYPVSLTLVQFVFVHIFCALACSSTVMARVPGIGRPLGKLQAPTLGRVKEMSVLSFFNALGHALSSLAISRVPVSTVHTIKALTPLFTVLSFRVLFSVSYPMRTYAALAPLTLGVMMACTGMAFSPDDLLGLSAALASTLVFVANNIFSKKVLSKGGSRGDGEKSDKYSVLYYSSGISVIIMLPFALYTDVPRMLAASAPSLLEASLQRQVDATRSAPHVLWGLLVNGVVHFAQNVLAFSVLALVSPVTYSIAGLCKRIFVIVVAIVWFGQKVSFLQCTGIVLTFVGLYMYNDAKTRSSNAAIDAKIRRDDRSSLPTTRADLLEGSITLPRQFHAVSSSQQLGHAYTSSSAVPPSSARGTSSAWAAPGGGFDAHREGKSSFARPAVLPFDPRVSLPSPPPSGSNSEDGVDTRHRD</sequence>
<dbReference type="Pfam" id="PF03151">
    <property type="entry name" value="TPT"/>
    <property type="match status" value="1"/>
</dbReference>
<evidence type="ECO:0000256" key="6">
    <source>
        <dbReference type="SAM" id="Phobius"/>
    </source>
</evidence>
<protein>
    <submittedName>
        <fullName evidence="8">TPT-domain-containing protein</fullName>
    </submittedName>
</protein>
<evidence type="ECO:0000313" key="8">
    <source>
        <dbReference type="EMBL" id="PWN97595.1"/>
    </source>
</evidence>
<dbReference type="GeneID" id="37270083"/>
<dbReference type="PANTHER" id="PTHR11132">
    <property type="entry name" value="SOLUTE CARRIER FAMILY 35"/>
    <property type="match status" value="1"/>
</dbReference>
<dbReference type="InterPro" id="IPR037185">
    <property type="entry name" value="EmrE-like"/>
</dbReference>
<feature type="region of interest" description="Disordered" evidence="5">
    <location>
        <begin position="433"/>
        <end position="501"/>
    </location>
</feature>
<proteinExistence type="predicted"/>
<feature type="transmembrane region" description="Helical" evidence="6">
    <location>
        <begin position="338"/>
        <end position="354"/>
    </location>
</feature>
<dbReference type="InterPro" id="IPR004853">
    <property type="entry name" value="Sugar_P_trans_dom"/>
</dbReference>
<dbReference type="EMBL" id="KZ819294">
    <property type="protein sequence ID" value="PWN97595.1"/>
    <property type="molecule type" value="Genomic_DNA"/>
</dbReference>
<evidence type="ECO:0000256" key="1">
    <source>
        <dbReference type="ARBA" id="ARBA00004141"/>
    </source>
</evidence>
<dbReference type="OrthoDB" id="1588579at2759"/>
<gene>
    <name evidence="8" type="ORF">FA09DRAFT_330275</name>
</gene>
<dbReference type="SUPFAM" id="SSF103481">
    <property type="entry name" value="Multidrug resistance efflux transporter EmrE"/>
    <property type="match status" value="1"/>
</dbReference>
<evidence type="ECO:0000256" key="3">
    <source>
        <dbReference type="ARBA" id="ARBA00022989"/>
    </source>
</evidence>
<dbReference type="Proteomes" id="UP000245946">
    <property type="component" value="Unassembled WGS sequence"/>
</dbReference>
<feature type="transmembrane region" description="Helical" evidence="6">
    <location>
        <begin position="256"/>
        <end position="274"/>
    </location>
</feature>
<feature type="transmembrane region" description="Helical" evidence="6">
    <location>
        <begin position="191"/>
        <end position="210"/>
    </location>
</feature>
<keyword evidence="2 6" id="KW-0812">Transmembrane</keyword>
<keyword evidence="4 6" id="KW-0472">Membrane</keyword>
<feature type="transmembrane region" description="Helical" evidence="6">
    <location>
        <begin position="94"/>
        <end position="116"/>
    </location>
</feature>
<evidence type="ECO:0000256" key="2">
    <source>
        <dbReference type="ARBA" id="ARBA00022692"/>
    </source>
</evidence>
<comment type="subcellular location">
    <subcellularLocation>
        <location evidence="1">Membrane</location>
        <topology evidence="1">Multi-pass membrane protein</topology>
    </subcellularLocation>
</comment>
<feature type="compositionally biased region" description="Polar residues" evidence="5">
    <location>
        <begin position="433"/>
        <end position="449"/>
    </location>
</feature>
<feature type="transmembrane region" description="Helical" evidence="6">
    <location>
        <begin position="306"/>
        <end position="331"/>
    </location>
</feature>
<dbReference type="RefSeq" id="XP_025597874.1">
    <property type="nucleotide sequence ID" value="XM_025742539.1"/>
</dbReference>
<dbReference type="AlphaFoldDB" id="A0A316ZBF5"/>
<evidence type="ECO:0000256" key="5">
    <source>
        <dbReference type="SAM" id="MobiDB-lite"/>
    </source>
</evidence>
<organism evidence="8 9">
    <name type="scientific">Tilletiopsis washingtonensis</name>
    <dbReference type="NCBI Taxonomy" id="58919"/>
    <lineage>
        <taxon>Eukaryota</taxon>
        <taxon>Fungi</taxon>
        <taxon>Dikarya</taxon>
        <taxon>Basidiomycota</taxon>
        <taxon>Ustilaginomycotina</taxon>
        <taxon>Exobasidiomycetes</taxon>
        <taxon>Entylomatales</taxon>
        <taxon>Entylomatales incertae sedis</taxon>
        <taxon>Tilletiopsis</taxon>
    </lineage>
</organism>
<evidence type="ECO:0000259" key="7">
    <source>
        <dbReference type="Pfam" id="PF03151"/>
    </source>
</evidence>